<gene>
    <name evidence="1" type="ORF">LAZ67_X003376</name>
</gene>
<accession>A0ABY6LWR1</accession>
<proteinExistence type="predicted"/>
<reference evidence="1 2" key="1">
    <citation type="submission" date="2022-03" db="EMBL/GenBank/DDBJ databases">
        <title>A chromosomal length assembly of Cordylochernes scorpioides.</title>
        <authorList>
            <person name="Zeh D."/>
            <person name="Zeh J."/>
        </authorList>
    </citation>
    <scope>NUCLEOTIDE SEQUENCE [LARGE SCALE GENOMIC DNA]</scope>
    <source>
        <strain evidence="1">IN4F17</strain>
        <tissue evidence="1">Whole Body</tissue>
    </source>
</reference>
<sequence length="202" mass="23503">MAMVLGARLANAIQAALKRKCETTLWSDSTTALSWIKREIEWRVFVRNRVREIQATTNLNDWRFVPSQLNPADLLSRGCPPSQFVQSRWWEGPKWLKKPKEFWPNSEFSINPKEIKVEENINFVFRLKTNINLNIDYKDWILTRSSVYSESIEDESKVSNSEKSDSKHVDTIAQSVKLRINNANLQTKSVVKRPARGNIREP</sequence>
<organism evidence="1 2">
    <name type="scientific">Cordylochernes scorpioides</name>
    <dbReference type="NCBI Taxonomy" id="51811"/>
    <lineage>
        <taxon>Eukaryota</taxon>
        <taxon>Metazoa</taxon>
        <taxon>Ecdysozoa</taxon>
        <taxon>Arthropoda</taxon>
        <taxon>Chelicerata</taxon>
        <taxon>Arachnida</taxon>
        <taxon>Pseudoscorpiones</taxon>
        <taxon>Cheliferoidea</taxon>
        <taxon>Chernetidae</taxon>
        <taxon>Cordylochernes</taxon>
    </lineage>
</organism>
<dbReference type="EMBL" id="CP092886">
    <property type="protein sequence ID" value="UYV84766.1"/>
    <property type="molecule type" value="Genomic_DNA"/>
</dbReference>
<keyword evidence="2" id="KW-1185">Reference proteome</keyword>
<dbReference type="PANTHER" id="PTHR22955:SF77">
    <property type="entry name" value="ASPARTIC PUTATIVE DOMAIN-CONTAINING PROTEIN-RELATED"/>
    <property type="match status" value="1"/>
</dbReference>
<dbReference type="Proteomes" id="UP001235939">
    <property type="component" value="Chromosome X"/>
</dbReference>
<protein>
    <submittedName>
        <fullName evidence="1">Uncharacterized protein</fullName>
    </submittedName>
</protein>
<name>A0ABY6LWR1_9ARAC</name>
<evidence type="ECO:0000313" key="2">
    <source>
        <dbReference type="Proteomes" id="UP001235939"/>
    </source>
</evidence>
<evidence type="ECO:0000313" key="1">
    <source>
        <dbReference type="EMBL" id="UYV84766.1"/>
    </source>
</evidence>
<dbReference type="PANTHER" id="PTHR22955">
    <property type="entry name" value="RETROTRANSPOSON"/>
    <property type="match status" value="1"/>
</dbReference>